<dbReference type="EMBL" id="LPWA01000106">
    <property type="protein sequence ID" value="KUM26370.1"/>
    <property type="molecule type" value="Genomic_DNA"/>
</dbReference>
<organism evidence="2 3">
    <name type="scientific">Rhizobium loti</name>
    <name type="common">Mesorhizobium loti</name>
    <dbReference type="NCBI Taxonomy" id="381"/>
    <lineage>
        <taxon>Bacteria</taxon>
        <taxon>Pseudomonadati</taxon>
        <taxon>Pseudomonadota</taxon>
        <taxon>Alphaproteobacteria</taxon>
        <taxon>Hyphomicrobiales</taxon>
        <taxon>Phyllobacteriaceae</taxon>
        <taxon>Mesorhizobium</taxon>
    </lineage>
</organism>
<evidence type="ECO:0000313" key="2">
    <source>
        <dbReference type="EMBL" id="KUM26370.1"/>
    </source>
</evidence>
<feature type="signal peptide" evidence="1">
    <location>
        <begin position="1"/>
        <end position="22"/>
    </location>
</feature>
<proteinExistence type="predicted"/>
<protein>
    <submittedName>
        <fullName evidence="2">Uncharacterized protein</fullName>
    </submittedName>
</protein>
<feature type="chain" id="PRO_5007099206" evidence="1">
    <location>
        <begin position="23"/>
        <end position="208"/>
    </location>
</feature>
<dbReference type="Proteomes" id="UP000053176">
    <property type="component" value="Unassembled WGS sequence"/>
</dbReference>
<comment type="caution">
    <text evidence="2">The sequence shown here is derived from an EMBL/GenBank/DDBJ whole genome shotgun (WGS) entry which is preliminary data.</text>
</comment>
<evidence type="ECO:0000313" key="3">
    <source>
        <dbReference type="Proteomes" id="UP000053176"/>
    </source>
</evidence>
<reference evidence="2 3" key="1">
    <citation type="submission" date="2015-12" db="EMBL/GenBank/DDBJ databases">
        <title>Draft genome sequence of Mesorhizobium sp. UFLA 01-765, a multitolerant efficient symbiont and plant-growth promoting strain isolated from Zn-mining soil using Leucaena leucocephala as a trap plant.</title>
        <authorList>
            <person name="Rangel W.M."/>
            <person name="Thijs S."/>
            <person name="Longatti S.M."/>
            <person name="Moreira F.M."/>
            <person name="Weyens N."/>
            <person name="Vangronsveld J."/>
            <person name="Van Hamme J.D."/>
            <person name="Bottos E.M."/>
            <person name="Rineau F."/>
        </authorList>
    </citation>
    <scope>NUCLEOTIDE SEQUENCE [LARGE SCALE GENOMIC DNA]</scope>
    <source>
        <strain evidence="2 3">UFLA 01-765</strain>
    </source>
</reference>
<sequence length="208" mass="22286">MRMRLAATALAMITLGAGPASAEDLKAFKLTIDGVTVDIDPGEDANLTLPGGKTAKVRLDRNDFATFSGGTFSFVHPSNISVTKTDLGDSIAQYLAASALGTIVVVQEYGKMNPVSLNQLMLQEMTKETVQAGGTLTQEPTTRKLADGKQLTGIKATVKTRTDKADFEIVGFGLADQGLLFITRIGDQDTATEQPMIDKFWETLKVKL</sequence>
<dbReference type="OrthoDB" id="8070801at2"/>
<evidence type="ECO:0000256" key="1">
    <source>
        <dbReference type="SAM" id="SignalP"/>
    </source>
</evidence>
<keyword evidence="1" id="KW-0732">Signal</keyword>
<dbReference type="AlphaFoldDB" id="A0A101KT04"/>
<accession>A0A101KT04</accession>
<gene>
    <name evidence="2" type="ORF">AU467_21790</name>
</gene>
<name>A0A101KT04_RHILI</name>